<proteinExistence type="predicted"/>
<gene>
    <name evidence="2" type="ORF">AVDCRST_MAG06-2711</name>
</gene>
<protein>
    <submittedName>
        <fullName evidence="2">Uncharacterized protein</fullName>
    </submittedName>
</protein>
<organism evidence="2">
    <name type="scientific">uncultured Nocardioides sp</name>
    <dbReference type="NCBI Taxonomy" id="198441"/>
    <lineage>
        <taxon>Bacteria</taxon>
        <taxon>Bacillati</taxon>
        <taxon>Actinomycetota</taxon>
        <taxon>Actinomycetes</taxon>
        <taxon>Propionibacteriales</taxon>
        <taxon>Nocardioidaceae</taxon>
        <taxon>Nocardioides</taxon>
        <taxon>environmental samples</taxon>
    </lineage>
</organism>
<feature type="non-terminal residue" evidence="2">
    <location>
        <position position="129"/>
    </location>
</feature>
<sequence>TPCGSPSTRASTASGCGRSSTCGRRPCGCCAGRPRTPSPSWTGRWSRRGVARTPWRSWRSGRGACPRARCWCATRDAPSPAPGWPPRTAAGSRCGCRSCAAASTCSSCATRARRPWRPPPRRRARSGCA</sequence>
<reference evidence="2" key="1">
    <citation type="submission" date="2020-02" db="EMBL/GenBank/DDBJ databases">
        <authorList>
            <person name="Meier V. D."/>
        </authorList>
    </citation>
    <scope>NUCLEOTIDE SEQUENCE</scope>
    <source>
        <strain evidence="2">AVDCRST_MAG06</strain>
    </source>
</reference>
<evidence type="ECO:0000313" key="2">
    <source>
        <dbReference type="EMBL" id="CAA9408645.1"/>
    </source>
</evidence>
<feature type="non-terminal residue" evidence="2">
    <location>
        <position position="1"/>
    </location>
</feature>
<accession>A0A6J4P8A1</accession>
<dbReference type="AlphaFoldDB" id="A0A6J4P8A1"/>
<name>A0A6J4P8A1_9ACTN</name>
<evidence type="ECO:0000256" key="1">
    <source>
        <dbReference type="SAM" id="MobiDB-lite"/>
    </source>
</evidence>
<feature type="compositionally biased region" description="Polar residues" evidence="1">
    <location>
        <begin position="1"/>
        <end position="20"/>
    </location>
</feature>
<feature type="region of interest" description="Disordered" evidence="1">
    <location>
        <begin position="1"/>
        <end position="24"/>
    </location>
</feature>
<dbReference type="EMBL" id="CADCUP010000180">
    <property type="protein sequence ID" value="CAA9408645.1"/>
    <property type="molecule type" value="Genomic_DNA"/>
</dbReference>